<comment type="caution">
    <text evidence="3">The sequence shown here is derived from an EMBL/GenBank/DDBJ whole genome shotgun (WGS) entry which is preliminary data.</text>
</comment>
<evidence type="ECO:0000259" key="1">
    <source>
        <dbReference type="Pfam" id="PF00534"/>
    </source>
</evidence>
<reference evidence="3 4" key="1">
    <citation type="submission" date="2021-01" db="EMBL/GenBank/DDBJ databases">
        <title>Genomic Encyclopedia of Type Strains, Phase IV (KMG-IV): sequencing the most valuable type-strain genomes for metagenomic binning, comparative biology and taxonomic classification.</title>
        <authorList>
            <person name="Goeker M."/>
        </authorList>
    </citation>
    <scope>NUCLEOTIDE SEQUENCE [LARGE SCALE GENOMIC DNA]</scope>
    <source>
        <strain evidence="3 4">DSM 105482</strain>
    </source>
</reference>
<dbReference type="Proteomes" id="UP000823486">
    <property type="component" value="Unassembled WGS sequence"/>
</dbReference>
<dbReference type="Pfam" id="PF13439">
    <property type="entry name" value="Glyco_transf_4"/>
    <property type="match status" value="1"/>
</dbReference>
<dbReference type="RefSeq" id="WP_204537461.1">
    <property type="nucleotide sequence ID" value="NZ_JAFBFI010000001.1"/>
</dbReference>
<dbReference type="CDD" id="cd03811">
    <property type="entry name" value="GT4_GT28_WabH-like"/>
    <property type="match status" value="1"/>
</dbReference>
<dbReference type="EMBL" id="JAFBFI010000001">
    <property type="protein sequence ID" value="MBM7690780.1"/>
    <property type="molecule type" value="Genomic_DNA"/>
</dbReference>
<dbReference type="Gene3D" id="3.40.50.2000">
    <property type="entry name" value="Glycogen Phosphorylase B"/>
    <property type="match status" value="2"/>
</dbReference>
<evidence type="ECO:0000313" key="3">
    <source>
        <dbReference type="EMBL" id="MBM7690780.1"/>
    </source>
</evidence>
<feature type="domain" description="Glycosyltransferase subfamily 4-like N-terminal" evidence="2">
    <location>
        <begin position="14"/>
        <end position="175"/>
    </location>
</feature>
<dbReference type="PANTHER" id="PTHR12526">
    <property type="entry name" value="GLYCOSYLTRANSFERASE"/>
    <property type="match status" value="1"/>
</dbReference>
<protein>
    <submittedName>
        <fullName evidence="3">Glycosyltransferase involved in cell wall biosynthesis</fullName>
    </submittedName>
</protein>
<sequence length="397" mass="45600">MKKVGLYIPHLSNGGAERVVSRLSYILQDYYEVYIILNEDSIKYDVFCEVINLKMPAQPSVIKKVFLPICRARKLKNIKQKYQLECMISFLTSANIVNALSDTRNTSTILSVRNFSELEKNKSKISKMKNFLMKFLYKKADYVVPVSLALENSLIENYNIPPNKIKTIYNPYDIEEISKLAKADIENVEHANFLKSGKVFVTVGRLTYQKGYWHLIKAFSMLPTDCDAKLLIIGIGEDHPKIEQLIKKLNIEEKVLFTGYQKNPFSYVSRCYAYVLASLFEGFPNAMVEAMACKCPVVAADCKSGPREILFRDVDLKRKISDKECADFGIIVPALSLKESWDAKLLNNTNEEYLAGAMIMLLENENLRNELSEKAYKRVKLFNYEVCRNNYIKVIEK</sequence>
<proteinExistence type="predicted"/>
<dbReference type="Pfam" id="PF00534">
    <property type="entry name" value="Glycos_transf_1"/>
    <property type="match status" value="1"/>
</dbReference>
<organism evidence="3 4">
    <name type="scientific">Peribacillus deserti</name>
    <dbReference type="NCBI Taxonomy" id="673318"/>
    <lineage>
        <taxon>Bacteria</taxon>
        <taxon>Bacillati</taxon>
        <taxon>Bacillota</taxon>
        <taxon>Bacilli</taxon>
        <taxon>Bacillales</taxon>
        <taxon>Bacillaceae</taxon>
        <taxon>Peribacillus</taxon>
    </lineage>
</organism>
<dbReference type="InterPro" id="IPR028098">
    <property type="entry name" value="Glyco_trans_4-like_N"/>
</dbReference>
<evidence type="ECO:0000313" key="4">
    <source>
        <dbReference type="Proteomes" id="UP000823486"/>
    </source>
</evidence>
<name>A0ABS2QCM3_9BACI</name>
<evidence type="ECO:0000259" key="2">
    <source>
        <dbReference type="Pfam" id="PF13439"/>
    </source>
</evidence>
<gene>
    <name evidence="3" type="ORF">JOC77_000183</name>
</gene>
<dbReference type="PANTHER" id="PTHR12526:SF630">
    <property type="entry name" value="GLYCOSYLTRANSFERASE"/>
    <property type="match status" value="1"/>
</dbReference>
<feature type="domain" description="Glycosyl transferase family 1" evidence="1">
    <location>
        <begin position="193"/>
        <end position="310"/>
    </location>
</feature>
<dbReference type="InterPro" id="IPR001296">
    <property type="entry name" value="Glyco_trans_1"/>
</dbReference>
<keyword evidence="4" id="KW-1185">Reference proteome</keyword>
<dbReference type="SUPFAM" id="SSF53756">
    <property type="entry name" value="UDP-Glycosyltransferase/glycogen phosphorylase"/>
    <property type="match status" value="1"/>
</dbReference>
<accession>A0ABS2QCM3</accession>